<dbReference type="Proteomes" id="UP000216311">
    <property type="component" value="Unassembled WGS sequence"/>
</dbReference>
<name>A0A255GZA2_9ACTN</name>
<sequence>MDVVVRYQQQTGGGGSGARIVGAVLALLGLYLVIDGASMLLGFVLPISDYLHMVLGYTIAYLLPGLVGLALLVSGILLLVRKPGGQGRGITAANGIAWVLQPPGVLVPLPGREARIPWHQVRFERTQVAGRPGVRCTGPGVDVAYPEAGLSLNHQQLDAEARRISSGG</sequence>
<evidence type="ECO:0000313" key="3">
    <source>
        <dbReference type="Proteomes" id="UP000216311"/>
    </source>
</evidence>
<keyword evidence="1" id="KW-0472">Membrane</keyword>
<evidence type="ECO:0000256" key="1">
    <source>
        <dbReference type="SAM" id="Phobius"/>
    </source>
</evidence>
<reference evidence="2 3" key="1">
    <citation type="submission" date="2017-07" db="EMBL/GenBank/DDBJ databases">
        <title>Draft whole genome sequences of clinical Proprionibacteriaceae strains.</title>
        <authorList>
            <person name="Bernier A.-M."/>
            <person name="Bernard K."/>
            <person name="Domingo M.-C."/>
        </authorList>
    </citation>
    <scope>NUCLEOTIDE SEQUENCE [LARGE SCALE GENOMIC DNA]</scope>
    <source>
        <strain evidence="2 3">NML 130396</strain>
    </source>
</reference>
<protein>
    <submittedName>
        <fullName evidence="2">Uncharacterized protein</fullName>
    </submittedName>
</protein>
<accession>A0A255GZA2</accession>
<feature type="transmembrane region" description="Helical" evidence="1">
    <location>
        <begin position="59"/>
        <end position="80"/>
    </location>
</feature>
<organism evidence="2 3">
    <name type="scientific">Enemella dayhoffiae</name>
    <dbReference type="NCBI Taxonomy" id="2016507"/>
    <lineage>
        <taxon>Bacteria</taxon>
        <taxon>Bacillati</taxon>
        <taxon>Actinomycetota</taxon>
        <taxon>Actinomycetes</taxon>
        <taxon>Propionibacteriales</taxon>
        <taxon>Propionibacteriaceae</taxon>
        <taxon>Enemella</taxon>
    </lineage>
</organism>
<gene>
    <name evidence="2" type="ORF">CGZ93_11995</name>
</gene>
<dbReference type="AlphaFoldDB" id="A0A255GZA2"/>
<keyword evidence="1" id="KW-1133">Transmembrane helix</keyword>
<proteinExistence type="predicted"/>
<dbReference type="EMBL" id="NMVQ01000023">
    <property type="protein sequence ID" value="OYO20929.1"/>
    <property type="molecule type" value="Genomic_DNA"/>
</dbReference>
<dbReference type="OrthoDB" id="3738269at2"/>
<keyword evidence="1" id="KW-0812">Transmembrane</keyword>
<feature type="transmembrane region" description="Helical" evidence="1">
    <location>
        <begin position="20"/>
        <end position="47"/>
    </location>
</feature>
<keyword evidence="3" id="KW-1185">Reference proteome</keyword>
<dbReference type="RefSeq" id="WP_094364353.1">
    <property type="nucleotide sequence ID" value="NZ_NMVQ01000023.1"/>
</dbReference>
<comment type="caution">
    <text evidence="2">The sequence shown here is derived from an EMBL/GenBank/DDBJ whole genome shotgun (WGS) entry which is preliminary data.</text>
</comment>
<evidence type="ECO:0000313" key="2">
    <source>
        <dbReference type="EMBL" id="OYO20929.1"/>
    </source>
</evidence>